<sequence>MIFIKLVIFPPKASSAILRSLGVSLSRAWIGVFQMLDGNSIRVKGSPSGMVLDLWNPISINWDIKPRRPSRSVDLQQLSDLKSVISAPIANGIHDVPISKLASDGSFNVASIKKALQTDEQNQIDVPEAIFINLWKASIPKKM</sequence>
<dbReference type="AlphaFoldDB" id="A0A5D3CUD6"/>
<accession>A0A5D3CUD6</accession>
<proteinExistence type="predicted"/>
<evidence type="ECO:0000313" key="2">
    <source>
        <dbReference type="Proteomes" id="UP000321947"/>
    </source>
</evidence>
<name>A0A5D3CUD6_CUCMM</name>
<dbReference type="Proteomes" id="UP000321947">
    <property type="component" value="Unassembled WGS sequence"/>
</dbReference>
<organism evidence="1 2">
    <name type="scientific">Cucumis melo var. makuwa</name>
    <name type="common">Oriental melon</name>
    <dbReference type="NCBI Taxonomy" id="1194695"/>
    <lineage>
        <taxon>Eukaryota</taxon>
        <taxon>Viridiplantae</taxon>
        <taxon>Streptophyta</taxon>
        <taxon>Embryophyta</taxon>
        <taxon>Tracheophyta</taxon>
        <taxon>Spermatophyta</taxon>
        <taxon>Magnoliopsida</taxon>
        <taxon>eudicotyledons</taxon>
        <taxon>Gunneridae</taxon>
        <taxon>Pentapetalae</taxon>
        <taxon>rosids</taxon>
        <taxon>fabids</taxon>
        <taxon>Cucurbitales</taxon>
        <taxon>Cucurbitaceae</taxon>
        <taxon>Benincaseae</taxon>
        <taxon>Cucumis</taxon>
    </lineage>
</organism>
<comment type="caution">
    <text evidence="1">The sequence shown here is derived from an EMBL/GenBank/DDBJ whole genome shotgun (WGS) entry which is preliminary data.</text>
</comment>
<reference evidence="1 2" key="1">
    <citation type="submission" date="2019-08" db="EMBL/GenBank/DDBJ databases">
        <title>Draft genome sequences of two oriental melons (Cucumis melo L. var makuwa).</title>
        <authorList>
            <person name="Kwon S.-Y."/>
        </authorList>
    </citation>
    <scope>NUCLEOTIDE SEQUENCE [LARGE SCALE GENOMIC DNA]</scope>
    <source>
        <strain evidence="2">cv. Chang Bougi</strain>
        <tissue evidence="1">Leaf</tissue>
    </source>
</reference>
<gene>
    <name evidence="1" type="ORF">E5676_scaffold488G00820</name>
</gene>
<dbReference type="EMBL" id="SSTD01009754">
    <property type="protein sequence ID" value="TYK13819.1"/>
    <property type="molecule type" value="Genomic_DNA"/>
</dbReference>
<evidence type="ECO:0000313" key="1">
    <source>
        <dbReference type="EMBL" id="TYK13819.1"/>
    </source>
</evidence>
<protein>
    <submittedName>
        <fullName evidence="1">LINE-1 retrotransposable element ORF2 protein</fullName>
    </submittedName>
</protein>